<dbReference type="EMBL" id="UZAH01036220">
    <property type="protein sequence ID" value="VDP44493.1"/>
    <property type="molecule type" value="Genomic_DNA"/>
</dbReference>
<dbReference type="Proteomes" id="UP000050761">
    <property type="component" value="Unassembled WGS sequence"/>
</dbReference>
<gene>
    <name evidence="2" type="ORF">HPBE_LOCUS24346</name>
</gene>
<evidence type="ECO:0000313" key="2">
    <source>
        <dbReference type="EMBL" id="VDP44493.1"/>
    </source>
</evidence>
<accession>A0A3P8HDS2</accession>
<keyword evidence="1" id="KW-1133">Transmembrane helix</keyword>
<evidence type="ECO:0000313" key="3">
    <source>
        <dbReference type="Proteomes" id="UP000050761"/>
    </source>
</evidence>
<keyword evidence="1" id="KW-0472">Membrane</keyword>
<reference evidence="4" key="2">
    <citation type="submission" date="2019-09" db="UniProtKB">
        <authorList>
            <consortium name="WormBaseParasite"/>
        </authorList>
    </citation>
    <scope>IDENTIFICATION</scope>
</reference>
<evidence type="ECO:0000256" key="1">
    <source>
        <dbReference type="SAM" id="Phobius"/>
    </source>
</evidence>
<dbReference type="OrthoDB" id="10403698at2759"/>
<reference evidence="2 3" key="1">
    <citation type="submission" date="2018-11" db="EMBL/GenBank/DDBJ databases">
        <authorList>
            <consortium name="Pathogen Informatics"/>
        </authorList>
    </citation>
    <scope>NUCLEOTIDE SEQUENCE [LARGE SCALE GENOMIC DNA]</scope>
</reference>
<organism evidence="3 4">
    <name type="scientific">Heligmosomoides polygyrus</name>
    <name type="common">Parasitic roundworm</name>
    <dbReference type="NCBI Taxonomy" id="6339"/>
    <lineage>
        <taxon>Eukaryota</taxon>
        <taxon>Metazoa</taxon>
        <taxon>Ecdysozoa</taxon>
        <taxon>Nematoda</taxon>
        <taxon>Chromadorea</taxon>
        <taxon>Rhabditida</taxon>
        <taxon>Rhabditina</taxon>
        <taxon>Rhabditomorpha</taxon>
        <taxon>Strongyloidea</taxon>
        <taxon>Heligmosomidae</taxon>
        <taxon>Heligmosomoides</taxon>
    </lineage>
</organism>
<accession>A0A183GNS8</accession>
<keyword evidence="3" id="KW-1185">Reference proteome</keyword>
<sequence length="122" mass="13425">IQERGFRTRRAGSLGVGGISSKTEQTQTRWNVLADMFGATKKAKDDNIDGWTQYDSELKKLPETQQKTYTEGFVKGLLASKTSNSAAPKKSSTLTRFYIFLAACVLLGYLSGGWFCLSKSLA</sequence>
<dbReference type="WBParaSite" id="HPBE_0002434801-mRNA-1">
    <property type="protein sequence ID" value="HPBE_0002434801-mRNA-1"/>
    <property type="gene ID" value="HPBE_0002434801"/>
</dbReference>
<feature type="transmembrane region" description="Helical" evidence="1">
    <location>
        <begin position="97"/>
        <end position="115"/>
    </location>
</feature>
<name>A0A183GNS8_HELPZ</name>
<dbReference type="AlphaFoldDB" id="A0A183GNS8"/>
<evidence type="ECO:0000313" key="4">
    <source>
        <dbReference type="WBParaSite" id="HPBE_0002434801-mRNA-1"/>
    </source>
</evidence>
<proteinExistence type="predicted"/>
<keyword evidence="1" id="KW-0812">Transmembrane</keyword>
<protein>
    <submittedName>
        <fullName evidence="4">ACB domain-containing protein</fullName>
    </submittedName>
</protein>